<reference evidence="1 2" key="1">
    <citation type="journal article" date="2021" name="Hortic Res">
        <title>High-quality reference genome and annotation aids understanding of berry development for evergreen blueberry (Vaccinium darrowii).</title>
        <authorList>
            <person name="Yu J."/>
            <person name="Hulse-Kemp A.M."/>
            <person name="Babiker E."/>
            <person name="Staton M."/>
        </authorList>
    </citation>
    <scope>NUCLEOTIDE SEQUENCE [LARGE SCALE GENOMIC DNA]</scope>
    <source>
        <strain evidence="2">cv. NJ 8807/NJ 8810</strain>
        <tissue evidence="1">Young leaf</tissue>
    </source>
</reference>
<proteinExistence type="predicted"/>
<gene>
    <name evidence="1" type="ORF">Vadar_034482</name>
</gene>
<name>A0ACB7Z165_9ERIC</name>
<protein>
    <submittedName>
        <fullName evidence="1">Uncharacterized protein</fullName>
    </submittedName>
</protein>
<dbReference type="Proteomes" id="UP000828048">
    <property type="component" value="Chromosome 3"/>
</dbReference>
<dbReference type="EMBL" id="CM037153">
    <property type="protein sequence ID" value="KAH7859313.1"/>
    <property type="molecule type" value="Genomic_DNA"/>
</dbReference>
<evidence type="ECO:0000313" key="1">
    <source>
        <dbReference type="EMBL" id="KAH7859313.1"/>
    </source>
</evidence>
<keyword evidence="2" id="KW-1185">Reference proteome</keyword>
<sequence length="141" mass="15995">MSNPSQHNDEGEWVLGYCGKLIWETSLAAELWAIYRGLTIILEKNMPNVTIESDSLMAVNLIKTDVEGCHPQSNMIFETKALKQRTGATLSHVSRSANECADHLARLGAEQEEHLVVMDVMPLSMREFWNRDRLGLRRVLD</sequence>
<evidence type="ECO:0000313" key="2">
    <source>
        <dbReference type="Proteomes" id="UP000828048"/>
    </source>
</evidence>
<organism evidence="1 2">
    <name type="scientific">Vaccinium darrowii</name>
    <dbReference type="NCBI Taxonomy" id="229202"/>
    <lineage>
        <taxon>Eukaryota</taxon>
        <taxon>Viridiplantae</taxon>
        <taxon>Streptophyta</taxon>
        <taxon>Embryophyta</taxon>
        <taxon>Tracheophyta</taxon>
        <taxon>Spermatophyta</taxon>
        <taxon>Magnoliopsida</taxon>
        <taxon>eudicotyledons</taxon>
        <taxon>Gunneridae</taxon>
        <taxon>Pentapetalae</taxon>
        <taxon>asterids</taxon>
        <taxon>Ericales</taxon>
        <taxon>Ericaceae</taxon>
        <taxon>Vaccinioideae</taxon>
        <taxon>Vaccinieae</taxon>
        <taxon>Vaccinium</taxon>
    </lineage>
</organism>
<accession>A0ACB7Z165</accession>
<comment type="caution">
    <text evidence="1">The sequence shown here is derived from an EMBL/GenBank/DDBJ whole genome shotgun (WGS) entry which is preliminary data.</text>
</comment>